<dbReference type="AlphaFoldDB" id="A0A330JWM6"/>
<evidence type="ECO:0000313" key="2">
    <source>
        <dbReference type="Proteomes" id="UP000307241"/>
    </source>
</evidence>
<proteinExistence type="predicted"/>
<keyword evidence="1" id="KW-0614">Plasmid</keyword>
<gene>
    <name evidence="1" type="ORF">PSCFBP3800_P100070</name>
</gene>
<accession>A0A330JWM6</accession>
<protein>
    <submittedName>
        <fullName evidence="1">Uncharacterized protein</fullName>
    </submittedName>
</protein>
<evidence type="ECO:0000313" key="1">
    <source>
        <dbReference type="EMBL" id="SPD89049.1"/>
    </source>
</evidence>
<sequence length="141" mass="15426">MQRYLPVGLLGAGHCIALFKNSGGHAQVGAGFKYRFRSADIEMLPVDLAQADAEISALCDQLFHRQYGFIQALRLTRQHFADHANGIGIEGGFCLDDGGKRGGVYRGSALHSQGQEGAGGEHCRFLTLWEVSRMALYKAIW</sequence>
<organism evidence="1 2">
    <name type="scientific">Pseudomonas syringae group genomosp. 3</name>
    <dbReference type="NCBI Taxonomy" id="251701"/>
    <lineage>
        <taxon>Bacteria</taxon>
        <taxon>Pseudomonadati</taxon>
        <taxon>Pseudomonadota</taxon>
        <taxon>Gammaproteobacteria</taxon>
        <taxon>Pseudomonadales</taxon>
        <taxon>Pseudomonadaceae</taxon>
        <taxon>Pseudomonas</taxon>
    </lineage>
</organism>
<name>A0A330JWM6_9PSED</name>
<geneLocation type="plasmid" evidence="2">
    <name>pp1</name>
</geneLocation>
<reference evidence="2" key="1">
    <citation type="submission" date="2018-02" db="EMBL/GenBank/DDBJ databases">
        <authorList>
            <person name="Blom J."/>
        </authorList>
    </citation>
    <scope>NUCLEOTIDE SEQUENCE [LARGE SCALE GENOMIC DNA]</scope>
    <source>
        <strain evidence="2">CFBP 3800</strain>
        <plasmid evidence="2">pp1</plasmid>
    </source>
</reference>
<dbReference type="Proteomes" id="UP000307241">
    <property type="component" value="Plasmid PP1"/>
</dbReference>
<dbReference type="EMBL" id="LT985190">
    <property type="protein sequence ID" value="SPD89049.1"/>
    <property type="molecule type" value="Genomic_DNA"/>
</dbReference>